<dbReference type="PANTHER" id="PTHR12714:SF9">
    <property type="entry name" value="PROTEIN-S-ISOPRENYLCYSTEINE O-METHYLTRANSFERASE"/>
    <property type="match status" value="1"/>
</dbReference>
<evidence type="ECO:0000256" key="10">
    <source>
        <dbReference type="RuleBase" id="RU362022"/>
    </source>
</evidence>
<evidence type="ECO:0000313" key="11">
    <source>
        <dbReference type="EMBL" id="ODV89462.1"/>
    </source>
</evidence>
<evidence type="ECO:0000256" key="4">
    <source>
        <dbReference type="ARBA" id="ARBA00022603"/>
    </source>
</evidence>
<dbReference type="Proteomes" id="UP000095023">
    <property type="component" value="Unassembled WGS sequence"/>
</dbReference>
<evidence type="ECO:0000313" key="12">
    <source>
        <dbReference type="Proteomes" id="UP000095023"/>
    </source>
</evidence>
<dbReference type="InterPro" id="IPR007269">
    <property type="entry name" value="ICMT_MeTrfase"/>
</dbReference>
<dbReference type="OrthoDB" id="422086at2759"/>
<dbReference type="Pfam" id="PF04140">
    <property type="entry name" value="ICMT"/>
    <property type="match status" value="1"/>
</dbReference>
<dbReference type="GO" id="GO:0031139">
    <property type="term" value="P:positive regulation of conjugation with cellular fusion"/>
    <property type="evidence" value="ECO:0007669"/>
    <property type="project" value="EnsemblFungi"/>
</dbReference>
<evidence type="ECO:0000256" key="5">
    <source>
        <dbReference type="ARBA" id="ARBA00022679"/>
    </source>
</evidence>
<evidence type="ECO:0000256" key="7">
    <source>
        <dbReference type="ARBA" id="ARBA00022692"/>
    </source>
</evidence>
<dbReference type="GO" id="GO:0005789">
    <property type="term" value="C:endoplasmic reticulum membrane"/>
    <property type="evidence" value="ECO:0007669"/>
    <property type="project" value="UniProtKB-SubCell"/>
</dbReference>
<dbReference type="GO" id="GO:0032259">
    <property type="term" value="P:methylation"/>
    <property type="evidence" value="ECO:0007669"/>
    <property type="project" value="UniProtKB-KW"/>
</dbReference>
<evidence type="ECO:0000256" key="1">
    <source>
        <dbReference type="ARBA" id="ARBA00004141"/>
    </source>
</evidence>
<organism evidence="11 12">
    <name type="scientific">Tortispora caseinolytica NRRL Y-17796</name>
    <dbReference type="NCBI Taxonomy" id="767744"/>
    <lineage>
        <taxon>Eukaryota</taxon>
        <taxon>Fungi</taxon>
        <taxon>Dikarya</taxon>
        <taxon>Ascomycota</taxon>
        <taxon>Saccharomycotina</taxon>
        <taxon>Trigonopsidomycetes</taxon>
        <taxon>Trigonopsidales</taxon>
        <taxon>Trigonopsidaceae</taxon>
        <taxon>Tortispora</taxon>
    </lineage>
</organism>
<comment type="similarity">
    <text evidence="2 10">Belongs to the class VI-like SAM-binding methyltransferase superfamily. Isoprenylcysteine carboxyl methyltransferase family.</text>
</comment>
<dbReference type="PROSITE" id="PS51564">
    <property type="entry name" value="SAM_ICMT"/>
    <property type="match status" value="1"/>
</dbReference>
<comment type="catalytic activity">
    <reaction evidence="10">
        <text>[protein]-C-terminal S-[(2E,6E)-farnesyl]-L-cysteine + S-adenosyl-L-methionine = [protein]-C-terminal S-[(2E,6E)-farnesyl]-L-cysteine methyl ester + S-adenosyl-L-homocysteine</text>
        <dbReference type="Rhea" id="RHEA:21672"/>
        <dbReference type="Rhea" id="RHEA-COMP:12125"/>
        <dbReference type="Rhea" id="RHEA-COMP:12126"/>
        <dbReference type="ChEBI" id="CHEBI:57856"/>
        <dbReference type="ChEBI" id="CHEBI:59789"/>
        <dbReference type="ChEBI" id="CHEBI:90510"/>
        <dbReference type="ChEBI" id="CHEBI:90511"/>
        <dbReference type="EC" id="2.1.1.100"/>
    </reaction>
</comment>
<keyword evidence="6 10" id="KW-0949">S-adenosyl-L-methionine</keyword>
<keyword evidence="4 10" id="KW-0489">Methyltransferase</keyword>
<dbReference type="AlphaFoldDB" id="A0A1E4TCG6"/>
<dbReference type="InterPro" id="IPR025770">
    <property type="entry name" value="PPMT_MeTrfase"/>
</dbReference>
<keyword evidence="5" id="KW-0808">Transferase</keyword>
<dbReference type="EC" id="2.1.1.100" evidence="3 10"/>
<feature type="transmembrane region" description="Helical" evidence="10">
    <location>
        <begin position="111"/>
        <end position="130"/>
    </location>
</feature>
<comment type="subcellular location">
    <subcellularLocation>
        <location evidence="10">Endoplasmic reticulum membrane</location>
        <topology evidence="10">Multi-pass membrane protein</topology>
    </subcellularLocation>
    <subcellularLocation>
        <location evidence="1">Membrane</location>
        <topology evidence="1">Multi-pass membrane protein</topology>
    </subcellularLocation>
</comment>
<accession>A0A1E4TCG6</accession>
<dbReference type="EMBL" id="KV453843">
    <property type="protein sequence ID" value="ODV89462.1"/>
    <property type="molecule type" value="Genomic_DNA"/>
</dbReference>
<evidence type="ECO:0000256" key="3">
    <source>
        <dbReference type="ARBA" id="ARBA00012151"/>
    </source>
</evidence>
<sequence>MAERLKEFQLSETAEQQPLSVTQIWVASVLGGGVFAGAILFFDRLEPLFLYMSFLCFFHDSEYFVTAIFNPTRLEMSSFLLNNGFQYWIAHLSGLVECYFHRTHPFFVDKTVLYAYQFVGLAAVVIGQYVRTKAMAYAASSFSHKIADKKAEDHVLVTDGVYAYVRHPSYAAFFVWAVGTQIWLGNVITPIAFCIVLQRFFTARIRHEESLLIKFFGADYTTYKSKVPSGILFLP</sequence>
<name>A0A1E4TCG6_9ASCO</name>
<keyword evidence="12" id="KW-1185">Reference proteome</keyword>
<keyword evidence="10" id="KW-0256">Endoplasmic reticulum</keyword>
<feature type="transmembrane region" description="Helical" evidence="10">
    <location>
        <begin position="21"/>
        <end position="42"/>
    </location>
</feature>
<dbReference type="GO" id="GO:0004671">
    <property type="term" value="F:protein C-terminal S-isoprenylcysteine carboxyl O-methyltransferase activity"/>
    <property type="evidence" value="ECO:0007669"/>
    <property type="project" value="UniProtKB-EC"/>
</dbReference>
<dbReference type="Gene3D" id="1.20.120.1630">
    <property type="match status" value="1"/>
</dbReference>
<evidence type="ECO:0000256" key="6">
    <source>
        <dbReference type="ARBA" id="ARBA00022691"/>
    </source>
</evidence>
<feature type="transmembrane region" description="Helical" evidence="10">
    <location>
        <begin position="48"/>
        <end position="69"/>
    </location>
</feature>
<reference evidence="12" key="1">
    <citation type="submission" date="2016-02" db="EMBL/GenBank/DDBJ databases">
        <title>Comparative genomics of biotechnologically important yeasts.</title>
        <authorList>
            <consortium name="DOE Joint Genome Institute"/>
            <person name="Riley R."/>
            <person name="Haridas S."/>
            <person name="Wolfe K.H."/>
            <person name="Lopes M.R."/>
            <person name="Hittinger C.T."/>
            <person name="Goker M."/>
            <person name="Salamov A."/>
            <person name="Wisecaver J."/>
            <person name="Long T.M."/>
            <person name="Aerts A.L."/>
            <person name="Barry K."/>
            <person name="Choi C."/>
            <person name="Clum A."/>
            <person name="Coughlan A.Y."/>
            <person name="Deshpande S."/>
            <person name="Douglass A.P."/>
            <person name="Hanson S.J."/>
            <person name="Klenk H.-P."/>
            <person name="Labutti K."/>
            <person name="Lapidus A."/>
            <person name="Lindquist E."/>
            <person name="Lipzen A."/>
            <person name="Meier-Kolthoff J.P."/>
            <person name="Ohm R.A."/>
            <person name="Otillar R.P."/>
            <person name="Pangilinan J."/>
            <person name="Peng Y."/>
            <person name="Rokas A."/>
            <person name="Rosa C.A."/>
            <person name="Scheuner C."/>
            <person name="Sibirny A.A."/>
            <person name="Slot J.C."/>
            <person name="Stielow J.B."/>
            <person name="Sun H."/>
            <person name="Kurtzman C.P."/>
            <person name="Blackwell M."/>
            <person name="Jeffries T.W."/>
            <person name="Grigoriev I.V."/>
        </authorList>
    </citation>
    <scope>NUCLEOTIDE SEQUENCE [LARGE SCALE GENOMIC DNA]</scope>
    <source>
        <strain evidence="12">NRRL Y-17796</strain>
    </source>
</reference>
<proteinExistence type="inferred from homology"/>
<protein>
    <recommendedName>
        <fullName evidence="3 10">Protein-S-isoprenylcysteine O-methyltransferase</fullName>
        <ecNumber evidence="3 10">2.1.1.100</ecNumber>
    </recommendedName>
</protein>
<keyword evidence="7 10" id="KW-0812">Transmembrane</keyword>
<dbReference type="PANTHER" id="PTHR12714">
    <property type="entry name" value="PROTEIN-S ISOPRENYLCYSTEINE O-METHYLTRANSFERASE"/>
    <property type="match status" value="1"/>
</dbReference>
<keyword evidence="8 10" id="KW-1133">Transmembrane helix</keyword>
<evidence type="ECO:0000256" key="2">
    <source>
        <dbReference type="ARBA" id="ARBA00009140"/>
    </source>
</evidence>
<evidence type="ECO:0000256" key="9">
    <source>
        <dbReference type="ARBA" id="ARBA00023136"/>
    </source>
</evidence>
<feature type="transmembrane region" description="Helical" evidence="10">
    <location>
        <begin position="173"/>
        <end position="197"/>
    </location>
</feature>
<keyword evidence="9 10" id="KW-0472">Membrane</keyword>
<evidence type="ECO:0000256" key="8">
    <source>
        <dbReference type="ARBA" id="ARBA00022989"/>
    </source>
</evidence>
<gene>
    <name evidence="11" type="ORF">CANCADRAFT_139796</name>
</gene>